<dbReference type="GeneID" id="18811905"/>
<evidence type="ECO:0000313" key="2">
    <source>
        <dbReference type="EMBL" id="EGO21188.1"/>
    </source>
</evidence>
<dbReference type="KEGG" id="sla:SERLADRAFT_398649"/>
<evidence type="ECO:0000313" key="3">
    <source>
        <dbReference type="Proteomes" id="UP000008064"/>
    </source>
</evidence>
<feature type="compositionally biased region" description="Low complexity" evidence="1">
    <location>
        <begin position="66"/>
        <end position="81"/>
    </location>
</feature>
<accession>F8P6X2</accession>
<organism evidence="3">
    <name type="scientific">Serpula lacrymans var. lacrymans (strain S7.9)</name>
    <name type="common">Dry rot fungus</name>
    <dbReference type="NCBI Taxonomy" id="578457"/>
    <lineage>
        <taxon>Eukaryota</taxon>
        <taxon>Fungi</taxon>
        <taxon>Dikarya</taxon>
        <taxon>Basidiomycota</taxon>
        <taxon>Agaricomycotina</taxon>
        <taxon>Agaricomycetes</taxon>
        <taxon>Agaricomycetidae</taxon>
        <taxon>Boletales</taxon>
        <taxon>Coniophorineae</taxon>
        <taxon>Serpulaceae</taxon>
        <taxon>Serpula</taxon>
    </lineage>
</organism>
<dbReference type="Proteomes" id="UP000008064">
    <property type="component" value="Unassembled WGS sequence"/>
</dbReference>
<gene>
    <name evidence="2" type="ORF">SERLADRAFT_398649</name>
</gene>
<feature type="compositionally biased region" description="Low complexity" evidence="1">
    <location>
        <begin position="45"/>
        <end position="58"/>
    </location>
</feature>
<dbReference type="RefSeq" id="XP_007322145.1">
    <property type="nucleotide sequence ID" value="XM_007322083.1"/>
</dbReference>
<sequence>MHSQMRRLPAERARHAKRRPAASLSDPLAWENPGSDPANLFPLGNSAANTNNNVDAAAPVPPLIPLPTTSAQTTTKATVTS</sequence>
<proteinExistence type="predicted"/>
<dbReference type="AlphaFoldDB" id="F8P6X2"/>
<evidence type="ECO:0000256" key="1">
    <source>
        <dbReference type="SAM" id="MobiDB-lite"/>
    </source>
</evidence>
<dbReference type="EMBL" id="GL945439">
    <property type="protein sequence ID" value="EGO21188.1"/>
    <property type="molecule type" value="Genomic_DNA"/>
</dbReference>
<feature type="region of interest" description="Disordered" evidence="1">
    <location>
        <begin position="1"/>
        <end position="81"/>
    </location>
</feature>
<dbReference type="HOGENOM" id="CLU_2596765_0_0_1"/>
<reference evidence="3" key="1">
    <citation type="journal article" date="2011" name="Science">
        <title>The plant cell wall-decomposing machinery underlies the functional diversity of forest fungi.</title>
        <authorList>
            <person name="Eastwood D.C."/>
            <person name="Floudas D."/>
            <person name="Binder M."/>
            <person name="Majcherczyk A."/>
            <person name="Schneider P."/>
            <person name="Aerts A."/>
            <person name="Asiegbu F.O."/>
            <person name="Baker S.E."/>
            <person name="Barry K."/>
            <person name="Bendiksby M."/>
            <person name="Blumentritt M."/>
            <person name="Coutinho P.M."/>
            <person name="Cullen D."/>
            <person name="de Vries R.P."/>
            <person name="Gathman A."/>
            <person name="Goodell B."/>
            <person name="Henrissat B."/>
            <person name="Ihrmark K."/>
            <person name="Kauserud H."/>
            <person name="Kohler A."/>
            <person name="LaButti K."/>
            <person name="Lapidus A."/>
            <person name="Lavin J.L."/>
            <person name="Lee Y.-H."/>
            <person name="Lindquist E."/>
            <person name="Lilly W."/>
            <person name="Lucas S."/>
            <person name="Morin E."/>
            <person name="Murat C."/>
            <person name="Oguiza J.A."/>
            <person name="Park J."/>
            <person name="Pisabarro A.G."/>
            <person name="Riley R."/>
            <person name="Rosling A."/>
            <person name="Salamov A."/>
            <person name="Schmidt O."/>
            <person name="Schmutz J."/>
            <person name="Skrede I."/>
            <person name="Stenlid J."/>
            <person name="Wiebenga A."/>
            <person name="Xie X."/>
            <person name="Kuees U."/>
            <person name="Hibbett D.S."/>
            <person name="Hoffmeister D."/>
            <person name="Hoegberg N."/>
            <person name="Martin F."/>
            <person name="Grigoriev I.V."/>
            <person name="Watkinson S.C."/>
        </authorList>
    </citation>
    <scope>NUCLEOTIDE SEQUENCE [LARGE SCALE GENOMIC DNA]</scope>
    <source>
        <strain evidence="3">S7.9</strain>
    </source>
</reference>
<name>F8P6X2_SERL9</name>
<feature type="non-terminal residue" evidence="2">
    <location>
        <position position="81"/>
    </location>
</feature>
<protein>
    <submittedName>
        <fullName evidence="2">Uncharacterized protein</fullName>
    </submittedName>
</protein>